<accession>A0AAD8QI70</accession>
<dbReference type="EMBL" id="JAUUTY010000109">
    <property type="protein sequence ID" value="KAK1603196.1"/>
    <property type="molecule type" value="Genomic_DNA"/>
</dbReference>
<sequence>MHGERRWEGEEGMAGVRVDEDQRRFVVPIVYLYHRSSAGCWRRRGTRTATTRPVPSSCPAPSTISLCHSALVERDLASSSSSSHRVPNASPYLR</sequence>
<proteinExistence type="predicted"/>
<evidence type="ECO:0000313" key="2">
    <source>
        <dbReference type="Proteomes" id="UP001231189"/>
    </source>
</evidence>
<gene>
    <name evidence="1" type="ORF">QYE76_008251</name>
</gene>
<dbReference type="AlphaFoldDB" id="A0AAD8QI70"/>
<reference evidence="1" key="1">
    <citation type="submission" date="2023-07" db="EMBL/GenBank/DDBJ databases">
        <title>A chromosome-level genome assembly of Lolium multiflorum.</title>
        <authorList>
            <person name="Chen Y."/>
            <person name="Copetti D."/>
            <person name="Kolliker R."/>
            <person name="Studer B."/>
        </authorList>
    </citation>
    <scope>NUCLEOTIDE SEQUENCE</scope>
    <source>
        <strain evidence="1">02402/16</strain>
        <tissue evidence="1">Leaf</tissue>
    </source>
</reference>
<protein>
    <submittedName>
        <fullName evidence="1">Uncharacterized protein</fullName>
    </submittedName>
</protein>
<organism evidence="1 2">
    <name type="scientific">Lolium multiflorum</name>
    <name type="common">Italian ryegrass</name>
    <name type="synonym">Lolium perenne subsp. multiflorum</name>
    <dbReference type="NCBI Taxonomy" id="4521"/>
    <lineage>
        <taxon>Eukaryota</taxon>
        <taxon>Viridiplantae</taxon>
        <taxon>Streptophyta</taxon>
        <taxon>Embryophyta</taxon>
        <taxon>Tracheophyta</taxon>
        <taxon>Spermatophyta</taxon>
        <taxon>Magnoliopsida</taxon>
        <taxon>Liliopsida</taxon>
        <taxon>Poales</taxon>
        <taxon>Poaceae</taxon>
        <taxon>BOP clade</taxon>
        <taxon>Pooideae</taxon>
        <taxon>Poodae</taxon>
        <taxon>Poeae</taxon>
        <taxon>Poeae Chloroplast Group 2 (Poeae type)</taxon>
        <taxon>Loliodinae</taxon>
        <taxon>Loliinae</taxon>
        <taxon>Lolium</taxon>
    </lineage>
</organism>
<evidence type="ECO:0000313" key="1">
    <source>
        <dbReference type="EMBL" id="KAK1603196.1"/>
    </source>
</evidence>
<keyword evidence="2" id="KW-1185">Reference proteome</keyword>
<name>A0AAD8QI70_LOLMU</name>
<comment type="caution">
    <text evidence="1">The sequence shown here is derived from an EMBL/GenBank/DDBJ whole genome shotgun (WGS) entry which is preliminary data.</text>
</comment>
<dbReference type="Proteomes" id="UP001231189">
    <property type="component" value="Unassembled WGS sequence"/>
</dbReference>